<reference evidence="3 4" key="1">
    <citation type="submission" date="2006-12" db="EMBL/GenBank/DDBJ databases">
        <title>Complete sequence of Shewanella amazonensis SB2B.</title>
        <authorList>
            <consortium name="US DOE Joint Genome Institute"/>
            <person name="Copeland A."/>
            <person name="Lucas S."/>
            <person name="Lapidus A."/>
            <person name="Barry K."/>
            <person name="Detter J.C."/>
            <person name="Glavina del Rio T."/>
            <person name="Hammon N."/>
            <person name="Israni S."/>
            <person name="Dalin E."/>
            <person name="Tice H."/>
            <person name="Pitluck S."/>
            <person name="Munk A.C."/>
            <person name="Brettin T."/>
            <person name="Bruce D."/>
            <person name="Han C."/>
            <person name="Tapia R."/>
            <person name="Gilna P."/>
            <person name="Schmutz J."/>
            <person name="Larimer F."/>
            <person name="Land M."/>
            <person name="Hauser L."/>
            <person name="Kyrpides N."/>
            <person name="Mikhailova N."/>
            <person name="Fredrickson J."/>
            <person name="Richardson P."/>
        </authorList>
    </citation>
    <scope>NUCLEOTIDE SEQUENCE [LARGE SCALE GENOMIC DNA]</scope>
    <source>
        <strain evidence="4">ATCC BAA-1098 / SB2B</strain>
    </source>
</reference>
<name>A1S9I9_SHEAM</name>
<dbReference type="Pfam" id="PF22400">
    <property type="entry name" value="DUF6980"/>
    <property type="match status" value="1"/>
</dbReference>
<dbReference type="InterPro" id="IPR053918">
    <property type="entry name" value="DUF6980"/>
</dbReference>
<dbReference type="KEGG" id="saz:Sama_2843"/>
<feature type="domain" description="DUF6980" evidence="2">
    <location>
        <begin position="3"/>
        <end position="101"/>
    </location>
</feature>
<dbReference type="AlphaFoldDB" id="A1S9I9"/>
<dbReference type="EMBL" id="CP000507">
    <property type="protein sequence ID" value="ABM01046.1"/>
    <property type="molecule type" value="Genomic_DNA"/>
</dbReference>
<accession>A1S9I9</accession>
<dbReference type="RefSeq" id="WP_011760951.1">
    <property type="nucleotide sequence ID" value="NC_008700.1"/>
</dbReference>
<sequence>MNKHCCRDMEDAITLDCDQHIDVLECPDVLVSYIPKFDEYGLIIHDGGSSSLEIRFCPWCGSKLPESKREAWFGRLEELGFDDPSEQNIPEEFESDAWYRNT</sequence>
<feature type="compositionally biased region" description="Acidic residues" evidence="1">
    <location>
        <begin position="83"/>
        <end position="95"/>
    </location>
</feature>
<keyword evidence="4" id="KW-1185">Reference proteome</keyword>
<evidence type="ECO:0000259" key="2">
    <source>
        <dbReference type="Pfam" id="PF22400"/>
    </source>
</evidence>
<organism evidence="3 4">
    <name type="scientific">Shewanella amazonensis (strain ATCC BAA-1098 / SB2B)</name>
    <dbReference type="NCBI Taxonomy" id="326297"/>
    <lineage>
        <taxon>Bacteria</taxon>
        <taxon>Pseudomonadati</taxon>
        <taxon>Pseudomonadota</taxon>
        <taxon>Gammaproteobacteria</taxon>
        <taxon>Alteromonadales</taxon>
        <taxon>Shewanellaceae</taxon>
        <taxon>Shewanella</taxon>
    </lineage>
</organism>
<gene>
    <name evidence="3" type="ordered locus">Sama_2843</name>
</gene>
<evidence type="ECO:0000256" key="1">
    <source>
        <dbReference type="SAM" id="MobiDB-lite"/>
    </source>
</evidence>
<dbReference type="STRING" id="326297.Sama_2843"/>
<dbReference type="HOGENOM" id="CLU_163278_0_0_6"/>
<proteinExistence type="predicted"/>
<feature type="region of interest" description="Disordered" evidence="1">
    <location>
        <begin position="83"/>
        <end position="102"/>
    </location>
</feature>
<evidence type="ECO:0000313" key="3">
    <source>
        <dbReference type="EMBL" id="ABM01046.1"/>
    </source>
</evidence>
<protein>
    <recommendedName>
        <fullName evidence="2">DUF6980 domain-containing protein</fullName>
    </recommendedName>
</protein>
<evidence type="ECO:0000313" key="4">
    <source>
        <dbReference type="Proteomes" id="UP000009175"/>
    </source>
</evidence>
<dbReference type="eggNOG" id="ENOG5033J04">
    <property type="taxonomic scope" value="Bacteria"/>
</dbReference>
<dbReference type="Proteomes" id="UP000009175">
    <property type="component" value="Chromosome"/>
</dbReference>